<dbReference type="STRING" id="29540.C481_09867"/>
<dbReference type="InterPro" id="IPR028098">
    <property type="entry name" value="Glyco_trans_4-like_N"/>
</dbReference>
<dbReference type="InterPro" id="IPR001296">
    <property type="entry name" value="Glyco_trans_1"/>
</dbReference>
<evidence type="ECO:0000259" key="1">
    <source>
        <dbReference type="Pfam" id="PF00534"/>
    </source>
</evidence>
<dbReference type="SUPFAM" id="SSF53756">
    <property type="entry name" value="UDP-Glycosyltransferase/glycogen phosphorylase"/>
    <property type="match status" value="1"/>
</dbReference>
<reference evidence="3 4" key="1">
    <citation type="journal article" date="2014" name="PLoS Genet.">
        <title>Phylogenetically driven sequencing of extremely halophilic archaea reveals strategies for static and dynamic osmo-response.</title>
        <authorList>
            <person name="Becker E.A."/>
            <person name="Seitzer P.M."/>
            <person name="Tritt A."/>
            <person name="Larsen D."/>
            <person name="Krusor M."/>
            <person name="Yao A.I."/>
            <person name="Wu D."/>
            <person name="Madern D."/>
            <person name="Eisen J.A."/>
            <person name="Darling A.E."/>
            <person name="Facciotti M.T."/>
        </authorList>
    </citation>
    <scope>NUCLEOTIDE SEQUENCE [LARGE SCALE GENOMIC DNA]</scope>
    <source>
        <strain evidence="3 4">DSM 12278</strain>
    </source>
</reference>
<protein>
    <submittedName>
        <fullName evidence="3">Glycosyltransferase, type 1</fullName>
    </submittedName>
</protein>
<evidence type="ECO:0000259" key="2">
    <source>
        <dbReference type="Pfam" id="PF13439"/>
    </source>
</evidence>
<dbReference type="PANTHER" id="PTHR45947:SF3">
    <property type="entry name" value="SULFOQUINOVOSYL TRANSFERASE SQD2"/>
    <property type="match status" value="1"/>
</dbReference>
<dbReference type="GO" id="GO:0016757">
    <property type="term" value="F:glycosyltransferase activity"/>
    <property type="evidence" value="ECO:0007669"/>
    <property type="project" value="InterPro"/>
</dbReference>
<dbReference type="CDD" id="cd03801">
    <property type="entry name" value="GT4_PimA-like"/>
    <property type="match status" value="1"/>
</dbReference>
<gene>
    <name evidence="3" type="ORF">C481_09867</name>
</gene>
<dbReference type="InterPro" id="IPR050194">
    <property type="entry name" value="Glycosyltransferase_grp1"/>
</dbReference>
<dbReference type="Gene3D" id="3.40.50.2000">
    <property type="entry name" value="Glycogen Phosphorylase B"/>
    <property type="match status" value="2"/>
</dbReference>
<dbReference type="PATRIC" id="fig|29540.5.peg.2010"/>
<evidence type="ECO:0000313" key="4">
    <source>
        <dbReference type="Proteomes" id="UP000011554"/>
    </source>
</evidence>
<feature type="domain" description="Glycosyltransferase subfamily 4-like N-terminal" evidence="2">
    <location>
        <begin position="17"/>
        <end position="212"/>
    </location>
</feature>
<evidence type="ECO:0000313" key="3">
    <source>
        <dbReference type="EMBL" id="ELZ01818.1"/>
    </source>
</evidence>
<dbReference type="OrthoDB" id="131038at2157"/>
<dbReference type="PANTHER" id="PTHR45947">
    <property type="entry name" value="SULFOQUINOVOSYL TRANSFERASE SQD2"/>
    <property type="match status" value="1"/>
</dbReference>
<dbReference type="eggNOG" id="arCOG01408">
    <property type="taxonomic scope" value="Archaea"/>
</dbReference>
<dbReference type="Proteomes" id="UP000011554">
    <property type="component" value="Unassembled WGS sequence"/>
</dbReference>
<comment type="caution">
    <text evidence="3">The sequence shown here is derived from an EMBL/GenBank/DDBJ whole genome shotgun (WGS) entry which is preliminary data.</text>
</comment>
<dbReference type="EMBL" id="AOIO01000023">
    <property type="protein sequence ID" value="ELZ01818.1"/>
    <property type="molecule type" value="Genomic_DNA"/>
</dbReference>
<feature type="domain" description="Glycosyl transferase family 1" evidence="1">
    <location>
        <begin position="222"/>
        <end position="368"/>
    </location>
</feature>
<dbReference type="RefSeq" id="WP_006109008.1">
    <property type="nucleotide sequence ID" value="NZ_AOIO01000023.1"/>
</dbReference>
<dbReference type="Pfam" id="PF13439">
    <property type="entry name" value="Glyco_transf_4"/>
    <property type="match status" value="1"/>
</dbReference>
<proteinExistence type="predicted"/>
<keyword evidence="3" id="KW-0808">Transferase</keyword>
<keyword evidence="4" id="KW-1185">Reference proteome</keyword>
<dbReference type="Pfam" id="PF00534">
    <property type="entry name" value="Glycos_transf_1"/>
    <property type="match status" value="1"/>
</dbReference>
<sequence length="401" mass="44852">MQIAFIHPRFPSAEGTGATHSATQIVTGLVNSGHDVCVYCTRFPEENPKTNDLELRHLAGTSNHPHTNTLLNKEVITRIDEFREFDVVHSYLTPLIPALAKVGECDDVRTIISLNAYSGICPKNDLLYLNQKQCERKSLLKCLNCVTKTGFKHSNYLYQSASELLSLRLINMGEKQLSNIDGFQALSPHVKETYSSFGFETDKISVIPNILDGRFDINHQTDFEEQFKILYIGSLKKSKGVDRLINVFSQVHKQADVSLTVVGEGPLRESLEKSIQERSMGDVVELKGQMPYTQLPTIYANHDVFLYPGRWNEPFGRVFLEAMATGTPVVSTDVGSVGDIIGDAGIITEQDTISLSKGLLSILDQQSLLACSLRAKQRIEKYRNSEVIPQFEQLYTTQTCE</sequence>
<organism evidence="3 4">
    <name type="scientific">Natrialba asiatica (strain ATCC 700177 / DSM 12278 / JCM 9576 / FERM P-10747 / NBRC 102637 / 172P1)</name>
    <dbReference type="NCBI Taxonomy" id="29540"/>
    <lineage>
        <taxon>Archaea</taxon>
        <taxon>Methanobacteriati</taxon>
        <taxon>Methanobacteriota</taxon>
        <taxon>Stenosarchaea group</taxon>
        <taxon>Halobacteria</taxon>
        <taxon>Halobacteriales</taxon>
        <taxon>Natrialbaceae</taxon>
        <taxon>Natrialba</taxon>
    </lineage>
</organism>
<name>M0AV34_NATA1</name>
<dbReference type="AlphaFoldDB" id="M0AV34"/>
<accession>M0AV34</accession>